<evidence type="ECO:0000313" key="3">
    <source>
        <dbReference type="EMBL" id="PKC76134.1"/>
    </source>
</evidence>
<dbReference type="AlphaFoldDB" id="A0A2I1DTV2"/>
<dbReference type="VEuPathDB" id="FungiDB:FUN_006796"/>
<feature type="chain" id="PRO_5014132193" evidence="1">
    <location>
        <begin position="26"/>
        <end position="253"/>
    </location>
</feature>
<dbReference type="VEuPathDB" id="FungiDB:RhiirA1_406716"/>
<evidence type="ECO:0000256" key="1">
    <source>
        <dbReference type="SAM" id="SignalP"/>
    </source>
</evidence>
<reference evidence="2" key="3">
    <citation type="submission" date="2020-05" db="EMBL/GenBank/DDBJ databases">
        <authorList>
            <person name="Rincon C."/>
            <person name="Sanders R I."/>
            <person name="Robbins C."/>
            <person name="Chaturvedi A."/>
        </authorList>
    </citation>
    <scope>NUCLEOTIDE SEQUENCE</scope>
    <source>
        <strain evidence="2">CHB12</strain>
    </source>
</reference>
<name>A0A2I1DTV2_9GLOM</name>
<accession>A0A2I1DTV2</accession>
<comment type="caution">
    <text evidence="2">The sequence shown here is derived from an EMBL/GenBank/DDBJ whole genome shotgun (WGS) entry which is preliminary data.</text>
</comment>
<organism evidence="2 5">
    <name type="scientific">Rhizophagus irregularis</name>
    <dbReference type="NCBI Taxonomy" id="588596"/>
    <lineage>
        <taxon>Eukaryota</taxon>
        <taxon>Fungi</taxon>
        <taxon>Fungi incertae sedis</taxon>
        <taxon>Mucoromycota</taxon>
        <taxon>Glomeromycotina</taxon>
        <taxon>Glomeromycetes</taxon>
        <taxon>Glomerales</taxon>
        <taxon>Glomeraceae</taxon>
        <taxon>Rhizophagus</taxon>
    </lineage>
</organism>
<protein>
    <submittedName>
        <fullName evidence="2">Uncharacterized protein</fullName>
    </submittedName>
</protein>
<dbReference type="EMBL" id="CAGKOT010000010">
    <property type="protein sequence ID" value="CAB5356679.1"/>
    <property type="molecule type" value="Genomic_DNA"/>
</dbReference>
<dbReference type="Proteomes" id="UP000232688">
    <property type="component" value="Unassembled WGS sequence"/>
</dbReference>
<feature type="signal peptide" evidence="1">
    <location>
        <begin position="1"/>
        <end position="25"/>
    </location>
</feature>
<evidence type="ECO:0000313" key="5">
    <source>
        <dbReference type="Proteomes" id="UP000684084"/>
    </source>
</evidence>
<sequence length="253" mass="28763">MKFSPIFIIIYTIYFTTFLFTKNQACEQSCRDGISLAFCNSYTQEWNPLFDTLGSNLTNNIYTGLNVNIDQVKILVDTAILNQVNKSKTEFSNNCKDIVEDSIFSKDPKFKGQCQKPLKVIQPKPGVNWTLSDCEQQDYICGNPPSICHFMNEHVKPRNVELLKEALNDRVSDNGNFTSSLIKITNKVITNSDSFEKNQTKDFMDIVTMNIKFELKQFATTFNNSFCITDSNSTTTSCDKYDSGIKSLLLSFP</sequence>
<dbReference type="OrthoDB" id="2324139at2759"/>
<dbReference type="VEuPathDB" id="FungiDB:RhiirFUN_010700"/>
<reference evidence="3 4" key="2">
    <citation type="submission" date="2017-10" db="EMBL/GenBank/DDBJ databases">
        <title>Genome analyses suggest a sexual origin of heterokaryosis in a supposedly ancient asexual fungus.</title>
        <authorList>
            <person name="Corradi N."/>
            <person name="Sedzielewska K."/>
            <person name="Noel J."/>
            <person name="Charron P."/>
            <person name="Farinelli L."/>
            <person name="Marton T."/>
            <person name="Kruger M."/>
            <person name="Pelin A."/>
            <person name="Brachmann A."/>
            <person name="Corradi N."/>
        </authorList>
    </citation>
    <scope>NUCLEOTIDE SEQUENCE [LARGE SCALE GENOMIC DNA]</scope>
    <source>
        <strain evidence="3 4">A1</strain>
    </source>
</reference>
<reference evidence="3 4" key="1">
    <citation type="submission" date="2017-10" db="EMBL/GenBank/DDBJ databases">
        <title>Extensive intraspecific genome diversity in a model arbuscular mycorrhizal fungus.</title>
        <authorList>
            <person name="Chen E.C.H."/>
            <person name="Morin E."/>
            <person name="Baudet D."/>
            <person name="Noel J."/>
            <person name="Ndikumana S."/>
            <person name="Charron P."/>
            <person name="St-Onge C."/>
            <person name="Giorgi J."/>
            <person name="Grigoriev I.V."/>
            <person name="Roux C."/>
            <person name="Martin F.M."/>
            <person name="Corradi N."/>
        </authorList>
    </citation>
    <scope>NUCLEOTIDE SEQUENCE [LARGE SCALE GENOMIC DNA]</scope>
    <source>
        <strain evidence="3 4">A1</strain>
    </source>
</reference>
<evidence type="ECO:0000313" key="2">
    <source>
        <dbReference type="EMBL" id="CAB5356679.1"/>
    </source>
</evidence>
<dbReference type="EMBL" id="LLXH01000008">
    <property type="protein sequence ID" value="PKC76134.1"/>
    <property type="molecule type" value="Genomic_DNA"/>
</dbReference>
<evidence type="ECO:0000313" key="4">
    <source>
        <dbReference type="Proteomes" id="UP000232688"/>
    </source>
</evidence>
<gene>
    <name evidence="2" type="ORF">CHRIB12_LOCUS6473</name>
    <name evidence="3" type="ORF">RhiirA1_406716</name>
</gene>
<dbReference type="Proteomes" id="UP000684084">
    <property type="component" value="Unassembled WGS sequence"/>
</dbReference>
<proteinExistence type="predicted"/>
<keyword evidence="1" id="KW-0732">Signal</keyword>